<dbReference type="SUPFAM" id="SSF56784">
    <property type="entry name" value="HAD-like"/>
    <property type="match status" value="1"/>
</dbReference>
<keyword evidence="5" id="KW-0479">Metal-binding</keyword>
<dbReference type="GO" id="GO:0046872">
    <property type="term" value="F:metal ion binding"/>
    <property type="evidence" value="ECO:0007669"/>
    <property type="project" value="UniProtKB-KW"/>
</dbReference>
<dbReference type="Gene3D" id="3.40.50.2020">
    <property type="match status" value="1"/>
</dbReference>
<evidence type="ECO:0000256" key="2">
    <source>
        <dbReference type="ARBA" id="ARBA00004818"/>
    </source>
</evidence>
<name>A0AA41XW30_9GAMM</name>
<comment type="similarity">
    <text evidence="3">Belongs to the HAD-like hydrolase superfamily. CbbY/CbbZ/Gph/YieH family.</text>
</comment>
<dbReference type="SUPFAM" id="SSF53271">
    <property type="entry name" value="PRTase-like"/>
    <property type="match status" value="1"/>
</dbReference>
<dbReference type="PANTHER" id="PTHR43434">
    <property type="entry name" value="PHOSPHOGLYCOLATE PHOSPHATASE"/>
    <property type="match status" value="1"/>
</dbReference>
<evidence type="ECO:0000313" key="9">
    <source>
        <dbReference type="Proteomes" id="UP001165569"/>
    </source>
</evidence>
<dbReference type="InterPro" id="IPR050155">
    <property type="entry name" value="HAD-like_hydrolase_sf"/>
</dbReference>
<evidence type="ECO:0000256" key="4">
    <source>
        <dbReference type="ARBA" id="ARBA00013078"/>
    </source>
</evidence>
<keyword evidence="6" id="KW-0378">Hydrolase</keyword>
<keyword evidence="8" id="KW-1185">Reference proteome</keyword>
<dbReference type="Gene3D" id="3.40.50.1000">
    <property type="entry name" value="HAD superfamily/HAD-like"/>
    <property type="match status" value="1"/>
</dbReference>
<dbReference type="InterPro" id="IPR023214">
    <property type="entry name" value="HAD_sf"/>
</dbReference>
<evidence type="ECO:0000313" key="7">
    <source>
        <dbReference type="EMBL" id="MCV9883412.1"/>
    </source>
</evidence>
<dbReference type="Proteomes" id="UP001165568">
    <property type="component" value="Unassembled WGS sequence"/>
</dbReference>
<evidence type="ECO:0000256" key="3">
    <source>
        <dbReference type="ARBA" id="ARBA00006171"/>
    </source>
</evidence>
<dbReference type="EMBL" id="JAMPJT010000011">
    <property type="protein sequence ID" value="MCV9880023.1"/>
    <property type="molecule type" value="Genomic_DNA"/>
</dbReference>
<accession>A0AA41XW30</accession>
<dbReference type="Pfam" id="PF13419">
    <property type="entry name" value="HAD_2"/>
    <property type="match status" value="1"/>
</dbReference>
<dbReference type="GO" id="GO:0008967">
    <property type="term" value="F:phosphoglycolate phosphatase activity"/>
    <property type="evidence" value="ECO:0007669"/>
    <property type="project" value="UniProtKB-EC"/>
</dbReference>
<dbReference type="InterPro" id="IPR029057">
    <property type="entry name" value="PRTase-like"/>
</dbReference>
<dbReference type="InterPro" id="IPR041492">
    <property type="entry name" value="HAD_2"/>
</dbReference>
<gene>
    <name evidence="6" type="ORF">NC803_14330</name>
    <name evidence="7" type="ORF">NC856_14155</name>
</gene>
<evidence type="ECO:0000256" key="1">
    <source>
        <dbReference type="ARBA" id="ARBA00000830"/>
    </source>
</evidence>
<evidence type="ECO:0000313" key="8">
    <source>
        <dbReference type="Proteomes" id="UP001165568"/>
    </source>
</evidence>
<evidence type="ECO:0000256" key="5">
    <source>
        <dbReference type="ARBA" id="ARBA00022723"/>
    </source>
</evidence>
<comment type="caution">
    <text evidence="6">The sequence shown here is derived from an EMBL/GenBank/DDBJ whole genome shotgun (WGS) entry which is preliminary data.</text>
</comment>
<dbReference type="GO" id="GO:0005829">
    <property type="term" value="C:cytosol"/>
    <property type="evidence" value="ECO:0007669"/>
    <property type="project" value="TreeGrafter"/>
</dbReference>
<dbReference type="CDD" id="cd01427">
    <property type="entry name" value="HAD_like"/>
    <property type="match status" value="1"/>
</dbReference>
<proteinExistence type="inferred from homology"/>
<dbReference type="EC" id="3.1.3.18" evidence="4"/>
<dbReference type="PANTHER" id="PTHR43434:SF1">
    <property type="entry name" value="PHOSPHOGLYCOLATE PHOSPHATASE"/>
    <property type="match status" value="1"/>
</dbReference>
<dbReference type="GO" id="GO:0006281">
    <property type="term" value="P:DNA repair"/>
    <property type="evidence" value="ECO:0007669"/>
    <property type="project" value="TreeGrafter"/>
</dbReference>
<organism evidence="6 9">
    <name type="scientific">Brenneria izbisi</name>
    <dbReference type="NCBI Taxonomy" id="2939450"/>
    <lineage>
        <taxon>Bacteria</taxon>
        <taxon>Pseudomonadati</taxon>
        <taxon>Pseudomonadota</taxon>
        <taxon>Gammaproteobacteria</taxon>
        <taxon>Enterobacterales</taxon>
        <taxon>Pectobacteriaceae</taxon>
        <taxon>Brenneria</taxon>
    </lineage>
</organism>
<dbReference type="AlphaFoldDB" id="A0AA41XW30"/>
<dbReference type="Proteomes" id="UP001165569">
    <property type="component" value="Unassembled WGS sequence"/>
</dbReference>
<dbReference type="EMBL" id="JAMPJU010000011">
    <property type="protein sequence ID" value="MCV9883412.1"/>
    <property type="molecule type" value="Genomic_DNA"/>
</dbReference>
<comment type="catalytic activity">
    <reaction evidence="1">
        <text>2-phosphoglycolate + H2O = glycolate + phosphate</text>
        <dbReference type="Rhea" id="RHEA:14369"/>
        <dbReference type="ChEBI" id="CHEBI:15377"/>
        <dbReference type="ChEBI" id="CHEBI:29805"/>
        <dbReference type="ChEBI" id="CHEBI:43474"/>
        <dbReference type="ChEBI" id="CHEBI:58033"/>
        <dbReference type="EC" id="3.1.3.18"/>
    </reaction>
</comment>
<dbReference type="InterPro" id="IPR036412">
    <property type="entry name" value="HAD-like_sf"/>
</dbReference>
<sequence length="413" mass="47014">MFELCIFDLDETLIHTNDLKEIRKRLANNDDKEILDELLESLENDDERLIYSQDLIQEIIESYPDILLAIFTRSPRSYAKTVLEWAYPEIQWDMLICYEDVRPTKPSGKGIHDIMEYFEIEDLTKVVMIGDADIDIKAAYNAGCVALLDQSGWPRSYSSEHWNAINLIPDAIINEPGNLLDFLAEPHEYLPILECLLDSDNIDSKRFDKIGHFIPRSIGGDTTSFPIYVAGRNFSNYASLDNKRTEHSLTESISSNKDSTEFPCEWVNTLREFISEKCTAFFGDKTIIITSIPHRPGRTPRLENLLRQLITSLTDDPIQHCNVILATDLLAYRDGVRSQHGEHLNQGERFMNVREHLITSNVSRLSSVDEVVVIDDVVTTGASLIYAYKCLRDAGARSVTLFSLAKNISDVSR</sequence>
<protein>
    <recommendedName>
        <fullName evidence="4">phosphoglycolate phosphatase</fullName>
        <ecNumber evidence="4">3.1.3.18</ecNumber>
    </recommendedName>
</protein>
<dbReference type="RefSeq" id="WP_264091070.1">
    <property type="nucleotide sequence ID" value="NZ_JAMPJT010000011.1"/>
</dbReference>
<reference evidence="6" key="1">
    <citation type="submission" date="2022-04" db="EMBL/GenBank/DDBJ databases">
        <title>Brenneria sp. isolated from walnut trees in Serbia.</title>
        <authorList>
            <person name="Gasic K."/>
            <person name="Zlatkovic N."/>
            <person name="Kuzmanovic N."/>
        </authorList>
    </citation>
    <scope>NUCLEOTIDE SEQUENCE</scope>
    <source>
        <strain evidence="7">KBI 423</strain>
        <strain evidence="6">KBI 447</strain>
    </source>
</reference>
<evidence type="ECO:0000313" key="6">
    <source>
        <dbReference type="EMBL" id="MCV9880023.1"/>
    </source>
</evidence>
<comment type="pathway">
    <text evidence="2">Organic acid metabolism; glycolate biosynthesis; glycolate from 2-phosphoglycolate: step 1/1.</text>
</comment>